<dbReference type="Gene3D" id="1.10.357.10">
    <property type="entry name" value="Tetracycline Repressor, domain 2"/>
    <property type="match status" value="1"/>
</dbReference>
<evidence type="ECO:0000313" key="6">
    <source>
        <dbReference type="EMBL" id="MBB4859220.1"/>
    </source>
</evidence>
<protein>
    <submittedName>
        <fullName evidence="6">AcrR family transcriptional regulator</fullName>
    </submittedName>
</protein>
<evidence type="ECO:0000259" key="5">
    <source>
        <dbReference type="PROSITE" id="PS50977"/>
    </source>
</evidence>
<keyword evidence="2 4" id="KW-0238">DNA-binding</keyword>
<proteinExistence type="predicted"/>
<dbReference type="PROSITE" id="PS50977">
    <property type="entry name" value="HTH_TETR_2"/>
    <property type="match status" value="1"/>
</dbReference>
<dbReference type="EMBL" id="JACHLR010000010">
    <property type="protein sequence ID" value="MBB4859220.1"/>
    <property type="molecule type" value="Genomic_DNA"/>
</dbReference>
<evidence type="ECO:0000256" key="1">
    <source>
        <dbReference type="ARBA" id="ARBA00023015"/>
    </source>
</evidence>
<feature type="DNA-binding region" description="H-T-H motif" evidence="4">
    <location>
        <begin position="29"/>
        <end position="48"/>
    </location>
</feature>
<dbReference type="SUPFAM" id="SSF46689">
    <property type="entry name" value="Homeodomain-like"/>
    <property type="match status" value="1"/>
</dbReference>
<dbReference type="RefSeq" id="WP_184245675.1">
    <property type="nucleotide sequence ID" value="NZ_JACHLR010000010.1"/>
</dbReference>
<keyword evidence="3" id="KW-0804">Transcription</keyword>
<keyword evidence="1" id="KW-0805">Transcription regulation</keyword>
<name>A0A7W7NXI2_9SPHN</name>
<gene>
    <name evidence="6" type="ORF">HNO88_002549</name>
</gene>
<dbReference type="InterPro" id="IPR009057">
    <property type="entry name" value="Homeodomain-like_sf"/>
</dbReference>
<keyword evidence="7" id="KW-1185">Reference proteome</keyword>
<evidence type="ECO:0000313" key="7">
    <source>
        <dbReference type="Proteomes" id="UP000555448"/>
    </source>
</evidence>
<dbReference type="Proteomes" id="UP000555448">
    <property type="component" value="Unassembled WGS sequence"/>
</dbReference>
<dbReference type="PANTHER" id="PTHR30055">
    <property type="entry name" value="HTH-TYPE TRANSCRIPTIONAL REGULATOR RUTR"/>
    <property type="match status" value="1"/>
</dbReference>
<evidence type="ECO:0000256" key="3">
    <source>
        <dbReference type="ARBA" id="ARBA00023163"/>
    </source>
</evidence>
<evidence type="ECO:0000256" key="4">
    <source>
        <dbReference type="PROSITE-ProRule" id="PRU00335"/>
    </source>
</evidence>
<reference evidence="6 7" key="1">
    <citation type="submission" date="2020-08" db="EMBL/GenBank/DDBJ databases">
        <title>Functional genomics of gut bacteria from endangered species of beetles.</title>
        <authorList>
            <person name="Carlos-Shanley C."/>
        </authorList>
    </citation>
    <scope>NUCLEOTIDE SEQUENCE [LARGE SCALE GENOMIC DNA]</scope>
    <source>
        <strain evidence="6 7">S00245</strain>
    </source>
</reference>
<dbReference type="InterPro" id="IPR050109">
    <property type="entry name" value="HTH-type_TetR-like_transc_reg"/>
</dbReference>
<dbReference type="InterPro" id="IPR001647">
    <property type="entry name" value="HTH_TetR"/>
</dbReference>
<evidence type="ECO:0000256" key="2">
    <source>
        <dbReference type="ARBA" id="ARBA00023125"/>
    </source>
</evidence>
<comment type="caution">
    <text evidence="6">The sequence shown here is derived from an EMBL/GenBank/DDBJ whole genome shotgun (WGS) entry which is preliminary data.</text>
</comment>
<dbReference type="GO" id="GO:0003700">
    <property type="term" value="F:DNA-binding transcription factor activity"/>
    <property type="evidence" value="ECO:0007669"/>
    <property type="project" value="TreeGrafter"/>
</dbReference>
<feature type="domain" description="HTH tetR-type" evidence="5">
    <location>
        <begin position="6"/>
        <end position="66"/>
    </location>
</feature>
<accession>A0A7W7NXI2</accession>
<dbReference type="GO" id="GO:0000976">
    <property type="term" value="F:transcription cis-regulatory region binding"/>
    <property type="evidence" value="ECO:0007669"/>
    <property type="project" value="TreeGrafter"/>
</dbReference>
<sequence length="191" mass="21360">MARPLSVTDAQVLDATAAVLAELGPHELSISEIARRVGLSRAAITQRFGNLDDLKRRLMDRMVVEFETRMQAIVVEPGAAGLIRVAELLGTMIGKRERFTNFMYRYHTSIQDPILMVLEERRGEALRALIARAMPPIAIEKAAAVDAFMAHMTGSMMNWHTSQHPDAAEFLRERAIVWVRLARIPLDEAGL</sequence>
<dbReference type="Pfam" id="PF00440">
    <property type="entry name" value="TetR_N"/>
    <property type="match status" value="1"/>
</dbReference>
<dbReference type="PANTHER" id="PTHR30055:SF234">
    <property type="entry name" value="HTH-TYPE TRANSCRIPTIONAL REGULATOR BETI"/>
    <property type="match status" value="1"/>
</dbReference>
<dbReference type="AlphaFoldDB" id="A0A7W7NXI2"/>
<organism evidence="6 7">
    <name type="scientific">Novosphingobium chloroacetimidivorans</name>
    <dbReference type="NCBI Taxonomy" id="1428314"/>
    <lineage>
        <taxon>Bacteria</taxon>
        <taxon>Pseudomonadati</taxon>
        <taxon>Pseudomonadota</taxon>
        <taxon>Alphaproteobacteria</taxon>
        <taxon>Sphingomonadales</taxon>
        <taxon>Sphingomonadaceae</taxon>
        <taxon>Novosphingobium</taxon>
    </lineage>
</organism>